<evidence type="ECO:0000313" key="1">
    <source>
        <dbReference type="EMBL" id="QBK94028.1"/>
    </source>
</evidence>
<protein>
    <submittedName>
        <fullName evidence="1">Uncharacterized protein</fullName>
    </submittedName>
</protein>
<dbReference type="EMBL" id="MK500610">
    <property type="protein sequence ID" value="QBK94028.1"/>
    <property type="molecule type" value="Genomic_DNA"/>
</dbReference>
<reference evidence="1" key="1">
    <citation type="journal article" date="2019" name="MBio">
        <title>Virus Genomes from Deep Sea Sediments Expand the Ocean Megavirome and Support Independent Origins of Viral Gigantism.</title>
        <authorList>
            <person name="Backstrom D."/>
            <person name="Yutin N."/>
            <person name="Jorgensen S.L."/>
            <person name="Dharamshi J."/>
            <person name="Homa F."/>
            <person name="Zaremba-Niedwiedzka K."/>
            <person name="Spang A."/>
            <person name="Wolf Y.I."/>
            <person name="Koonin E.V."/>
            <person name="Ettema T.J."/>
        </authorList>
    </citation>
    <scope>NUCLEOTIDE SEQUENCE</scope>
</reference>
<organism evidence="1">
    <name type="scientific">Pithovirus LCPAC406</name>
    <dbReference type="NCBI Taxonomy" id="2506599"/>
    <lineage>
        <taxon>Viruses</taxon>
        <taxon>Pithoviruses</taxon>
    </lineage>
</organism>
<accession>A0A481ZDP7</accession>
<dbReference type="Gene3D" id="3.30.40.220">
    <property type="match status" value="2"/>
</dbReference>
<sequence>MTSTVTKPCGSTKTKSGEPCRNKVKDEGLCYRHNKDAIRCRALTDSKTNCVNVVSRVGNRCPIHSIKCGALTDTGTNCINIVSKVGYKCIDHGGEEKVETERVCTVCNKMKSFEEFYTDRKAKYGIKERCKECIRAVVRPRRTEGTKKCSKCKKLKDVSQYSSRSHASDGLRPQCKECEKCVRDKINYPRQECGTKQCFTCKVVKDVKEFWSRKRHKDGLNSSCNICRITRQAENKSTLDQFLHEIFVRSKKDAGYRDLDFGICERDLVNLFNDQNGLCPGTDYKLQFKQNYDPENKDRIHLDNYFNISLDRIDNDIGYIKGNIQLVTMGYNQIKGSLKEEFLFDICQKISKFKSDSVKPKKVSIDSIAEKFIRKKLRISRYSCKFKAKTINVDVTDKQLFDMYNNQGGLCSKSGIKMETNTDTRLRPKLGRSIYLEDNYFNISIDRINSWNDYVITNIQLVCSCINIMKKDMQDDLFIQFCIDISKAHQ</sequence>
<proteinExistence type="predicted"/>
<gene>
    <name evidence="1" type="ORF">LCPAC406_03420</name>
</gene>
<name>A0A481ZDP7_9VIRU</name>